<dbReference type="InterPro" id="IPR046776">
    <property type="entry name" value="Pectate_lyase_5"/>
</dbReference>
<evidence type="ECO:0000313" key="5">
    <source>
        <dbReference type="Proteomes" id="UP000185829"/>
    </source>
</evidence>
<gene>
    <name evidence="4" type="ORF">SAMN05878482_11364</name>
</gene>
<dbReference type="AlphaFoldDB" id="A0A9X8REJ8"/>
<dbReference type="InterPro" id="IPR041498">
    <property type="entry name" value="Big_6"/>
</dbReference>
<evidence type="ECO:0000256" key="1">
    <source>
        <dbReference type="SAM" id="MobiDB-lite"/>
    </source>
</evidence>
<feature type="region of interest" description="Disordered" evidence="1">
    <location>
        <begin position="179"/>
        <end position="274"/>
    </location>
</feature>
<dbReference type="RefSeq" id="WP_076372660.1">
    <property type="nucleotide sequence ID" value="NZ_FTMX01000013.1"/>
</dbReference>
<keyword evidence="2" id="KW-1133">Transmembrane helix</keyword>
<dbReference type="Gene3D" id="2.60.40.10">
    <property type="entry name" value="Immunoglobulins"/>
    <property type="match status" value="1"/>
</dbReference>
<feature type="compositionally biased region" description="Acidic residues" evidence="1">
    <location>
        <begin position="199"/>
        <end position="222"/>
    </location>
</feature>
<keyword evidence="2" id="KW-0472">Membrane</keyword>
<comment type="caution">
    <text evidence="4">The sequence shown here is derived from an EMBL/GenBank/DDBJ whole genome shotgun (WGS) entry which is preliminary data.</text>
</comment>
<feature type="transmembrane region" description="Helical" evidence="2">
    <location>
        <begin position="21"/>
        <end position="42"/>
    </location>
</feature>
<evidence type="ECO:0000259" key="3">
    <source>
        <dbReference type="Pfam" id="PF17936"/>
    </source>
</evidence>
<evidence type="ECO:0000256" key="2">
    <source>
        <dbReference type="SAM" id="Phobius"/>
    </source>
</evidence>
<proteinExistence type="predicted"/>
<organism evidence="4 5">
    <name type="scientific">Peribacillus simplex</name>
    <dbReference type="NCBI Taxonomy" id="1478"/>
    <lineage>
        <taxon>Bacteria</taxon>
        <taxon>Bacillati</taxon>
        <taxon>Bacillota</taxon>
        <taxon>Bacilli</taxon>
        <taxon>Bacillales</taxon>
        <taxon>Bacillaceae</taxon>
        <taxon>Peribacillus</taxon>
    </lineage>
</organism>
<feature type="compositionally biased region" description="Basic and acidic residues" evidence="1">
    <location>
        <begin position="179"/>
        <end position="194"/>
    </location>
</feature>
<dbReference type="EMBL" id="FTMX01000013">
    <property type="protein sequence ID" value="SIS09809.1"/>
    <property type="molecule type" value="Genomic_DNA"/>
</dbReference>
<feature type="compositionally biased region" description="Basic and acidic residues" evidence="1">
    <location>
        <begin position="251"/>
        <end position="263"/>
    </location>
</feature>
<protein>
    <recommendedName>
        <fullName evidence="3">Bacterial Ig domain-containing protein</fullName>
    </recommendedName>
</protein>
<sequence length="1071" mass="117226">MRKGRLTYKRRSRRALKDYSYIGIWGIILVIMLQQMNINGFFNLESAAAAATVRLSSEQSTVSLGDQIRLEVNSTIEEAGIISVKVPEGLAYDQDATRQSLQNNGSPPMVDYESAKKEITIEYSEQQIGENEVHLFFQAQNAGNFVVVATSDGNQSNEISIDIEAMEKDVPDIEGGTIKEDEAKADDQEIKEEPGELVQVEEEKEEPEESGQVEEEKEEPEESGQVVGENEKTDGENVDADQGDASIDQSDQEKEQDNEGIAKEEEDLPEVDPSNSIEGNIMAAALSADEIDVDSWDTFVAAVKNTSISKINVTKDIENPSASGDTLGLRTYQVTRDLEINGNGHRLSFGNTSIYLGDPTNGMGNFHMHDIVLAQYFAGAYSEDIVGSRLNVSYTGKWKYRFGNITTEPSVQRLARAKYAEVTVYGEMNIDTRAENFYLGSFKMENGTKYIGNVNFYNFSTFYYESAARPGDTGESREFTIGDESIVQLTQSQKLGTTYPAVYLYYKDITVGENAKLDINMPGNAVRFNYGDGSFTVKGGAYVNLTSKQTSGSVIEYYSSNNSFHVAPDAELYVIGNSSTPLINLGPLTSHRGNSFTLDNPKQYDLRNIGNNTAVGLGADTSATGYANTFEINKSDIDLWKTGSNVLGPSDFSYAAVENFTATGRHSSTAGRQTVVSSEPALQSGFNTTYYRRIAGMNTKPILEFEPVTDADLTIKARVKIGETPDNDGLDENGVVRYMDVYASENQASVDITDTHGIVHRDLKTDANGYVQYMDSIFNVGGQKMSGVSTRGPWVQDGQSETTVFDVTPPTPAEVSLLEIEEGTYQITGTADEVGATVLVEVDGNSLKDAEGNLIKTTVAENGTWTIDLPTPLAAGQTVQILLNDNTGEITGLPDVPITNNIMGNVNPTVTIEYHDAIFKAGPLFTVAEYSGSLTLLAPDSLSFGSDVQISPQSKRYQIESMNQKLGVQDDRKHKSTWKLKAALVDELYNSAYDSTLTLVYSNNGSDTVLSNTGSLIYEHLSTDDEPLYINDLWYGDTKNGLFVEAKAGEARVGEYEAKIKWSLEDTPANE</sequence>
<accession>A0A9X8REJ8</accession>
<keyword evidence="2" id="KW-0812">Transmembrane</keyword>
<feature type="domain" description="Bacterial Ig" evidence="3">
    <location>
        <begin position="812"/>
        <end position="889"/>
    </location>
</feature>
<reference evidence="4 5" key="1">
    <citation type="submission" date="2017-01" db="EMBL/GenBank/DDBJ databases">
        <authorList>
            <person name="Varghese N."/>
            <person name="Submissions S."/>
        </authorList>
    </citation>
    <scope>NUCLEOTIDE SEQUENCE [LARGE SCALE GENOMIC DNA]</scope>
    <source>
        <strain evidence="4 5">RUG2-6</strain>
    </source>
</reference>
<dbReference type="InterPro" id="IPR013783">
    <property type="entry name" value="Ig-like_fold"/>
</dbReference>
<dbReference type="Proteomes" id="UP000185829">
    <property type="component" value="Unassembled WGS sequence"/>
</dbReference>
<dbReference type="Pfam" id="PF20585">
    <property type="entry name" value="Pectate_lyase_5"/>
    <property type="match status" value="1"/>
</dbReference>
<dbReference type="Pfam" id="PF17936">
    <property type="entry name" value="Big_6"/>
    <property type="match status" value="1"/>
</dbReference>
<evidence type="ECO:0000313" key="4">
    <source>
        <dbReference type="EMBL" id="SIS09809.1"/>
    </source>
</evidence>
<name>A0A9X8REJ8_9BACI</name>